<dbReference type="AlphaFoldDB" id="A0A0S7EPY3"/>
<sequence>QQTASDQSEERMKCTTLFLVLSMVVLMAQPGECFIGWIIKGIGHAIKDIHNMIHGNGKVAEEQADQLDQDQLNRQQLDQNKLDQDQLDQDQLNQQQLDQDKLDQEDLDQDQLNQEDL</sequence>
<feature type="non-terminal residue" evidence="8">
    <location>
        <position position="1"/>
    </location>
</feature>
<feature type="region of interest" description="Disordered" evidence="6">
    <location>
        <begin position="73"/>
        <end position="117"/>
    </location>
</feature>
<evidence type="ECO:0000256" key="5">
    <source>
        <dbReference type="ARBA" id="ARBA00023022"/>
    </source>
</evidence>
<feature type="transmembrane region" description="Helical" evidence="7">
    <location>
        <begin position="17"/>
        <end position="39"/>
    </location>
</feature>
<comment type="subcellular location">
    <subcellularLocation>
        <location evidence="1">Secreted</location>
    </subcellularLocation>
</comment>
<evidence type="ECO:0000256" key="1">
    <source>
        <dbReference type="ARBA" id="ARBA00004613"/>
    </source>
</evidence>
<gene>
    <name evidence="8" type="primary">PLE3</name>
</gene>
<reference evidence="8" key="1">
    <citation type="submission" date="2014-12" db="EMBL/GenBank/DDBJ databases">
        <title>Parallel Evolution in Life History Adaptation Evident in the Tissue-Specific Poeciliopsis prolifica transcriptome.</title>
        <authorList>
            <person name="Jue N.K."/>
            <person name="Foley R.J."/>
            <person name="Obergfell C."/>
            <person name="Reznick D.N."/>
            <person name="O'Neill R.J."/>
            <person name="O'Neill M.J."/>
        </authorList>
    </citation>
    <scope>NUCLEOTIDE SEQUENCE</scope>
</reference>
<keyword evidence="7" id="KW-0812">Transmembrane</keyword>
<dbReference type="GO" id="GO:0042742">
    <property type="term" value="P:defense response to bacterium"/>
    <property type="evidence" value="ECO:0007669"/>
    <property type="project" value="UniProtKB-KW"/>
</dbReference>
<organism evidence="8">
    <name type="scientific">Poeciliopsis prolifica</name>
    <name type="common">blackstripe livebearer</name>
    <dbReference type="NCBI Taxonomy" id="188132"/>
    <lineage>
        <taxon>Eukaryota</taxon>
        <taxon>Metazoa</taxon>
        <taxon>Chordata</taxon>
        <taxon>Craniata</taxon>
        <taxon>Vertebrata</taxon>
        <taxon>Euteleostomi</taxon>
        <taxon>Actinopterygii</taxon>
        <taxon>Neopterygii</taxon>
        <taxon>Teleostei</taxon>
        <taxon>Neoteleostei</taxon>
        <taxon>Acanthomorphata</taxon>
        <taxon>Ovalentaria</taxon>
        <taxon>Atherinomorphae</taxon>
        <taxon>Cyprinodontiformes</taxon>
        <taxon>Poeciliidae</taxon>
        <taxon>Poeciliinae</taxon>
        <taxon>Poeciliopsis</taxon>
    </lineage>
</organism>
<evidence type="ECO:0000256" key="3">
    <source>
        <dbReference type="ARBA" id="ARBA00022525"/>
    </source>
</evidence>
<dbReference type="GO" id="GO:0005576">
    <property type="term" value="C:extracellular region"/>
    <property type="evidence" value="ECO:0007669"/>
    <property type="project" value="UniProtKB-SubCell"/>
</dbReference>
<dbReference type="Pfam" id="PF08107">
    <property type="entry name" value="Antimicrobial12"/>
    <property type="match status" value="1"/>
</dbReference>
<keyword evidence="5" id="KW-0044">Antibiotic</keyword>
<keyword evidence="7" id="KW-0472">Membrane</keyword>
<proteinExistence type="inferred from homology"/>
<keyword evidence="7" id="KW-1133">Transmembrane helix</keyword>
<feature type="compositionally biased region" description="Acidic residues" evidence="6">
    <location>
        <begin position="105"/>
        <end position="117"/>
    </location>
</feature>
<evidence type="ECO:0000313" key="8">
    <source>
        <dbReference type="EMBL" id="JAO07039.1"/>
    </source>
</evidence>
<keyword evidence="3" id="KW-0964">Secreted</keyword>
<feature type="non-terminal residue" evidence="8">
    <location>
        <position position="117"/>
    </location>
</feature>
<comment type="similarity">
    <text evidence="2">Belongs to the pleurocidin family.</text>
</comment>
<evidence type="ECO:0000256" key="6">
    <source>
        <dbReference type="SAM" id="MobiDB-lite"/>
    </source>
</evidence>
<evidence type="ECO:0000256" key="4">
    <source>
        <dbReference type="ARBA" id="ARBA00022529"/>
    </source>
</evidence>
<protein>
    <submittedName>
        <fullName evidence="8">PLE3</fullName>
    </submittedName>
</protein>
<dbReference type="EMBL" id="GBYX01474625">
    <property type="protein sequence ID" value="JAO07039.1"/>
    <property type="molecule type" value="Transcribed_RNA"/>
</dbReference>
<name>A0A0S7EPY3_9TELE</name>
<dbReference type="InterPro" id="IPR012515">
    <property type="entry name" value="Antimicrobial12"/>
</dbReference>
<keyword evidence="4" id="KW-0929">Antimicrobial</keyword>
<evidence type="ECO:0000256" key="2">
    <source>
        <dbReference type="ARBA" id="ARBA00007419"/>
    </source>
</evidence>
<evidence type="ECO:0000256" key="7">
    <source>
        <dbReference type="SAM" id="Phobius"/>
    </source>
</evidence>
<accession>A0A0S7EPY3</accession>